<protein>
    <submittedName>
        <fullName evidence="5">Lipase/esterase</fullName>
    </submittedName>
</protein>
<dbReference type="SUPFAM" id="SSF53474">
    <property type="entry name" value="alpha/beta-Hydrolases"/>
    <property type="match status" value="1"/>
</dbReference>
<dbReference type="PANTHER" id="PTHR48081:SF8">
    <property type="entry name" value="ALPHA_BETA HYDROLASE FOLD-3 DOMAIN-CONTAINING PROTEIN-RELATED"/>
    <property type="match status" value="1"/>
</dbReference>
<evidence type="ECO:0000256" key="1">
    <source>
        <dbReference type="ARBA" id="ARBA00010515"/>
    </source>
</evidence>
<dbReference type="PROSITE" id="PS01173">
    <property type="entry name" value="LIPASE_GDXG_HIS"/>
    <property type="match status" value="1"/>
</dbReference>
<reference evidence="5" key="2">
    <citation type="submission" date="2020-09" db="EMBL/GenBank/DDBJ databases">
        <authorList>
            <person name="Sun Q."/>
            <person name="Zhou Y."/>
        </authorList>
    </citation>
    <scope>NUCLEOTIDE SEQUENCE</scope>
    <source>
        <strain evidence="5">CGMCC 1.15519</strain>
    </source>
</reference>
<gene>
    <name evidence="5" type="ORF">GCM10011529_17050</name>
</gene>
<dbReference type="Gene3D" id="3.40.50.1820">
    <property type="entry name" value="alpha/beta hydrolase"/>
    <property type="match status" value="1"/>
</dbReference>
<accession>A0A916ZT52</accession>
<dbReference type="RefSeq" id="WP_188762524.1">
    <property type="nucleotide sequence ID" value="NZ_BMJM01000005.1"/>
</dbReference>
<dbReference type="PANTHER" id="PTHR48081">
    <property type="entry name" value="AB HYDROLASE SUPERFAMILY PROTEIN C4A8.06C"/>
    <property type="match status" value="1"/>
</dbReference>
<sequence length="307" mass="32018">MTLDPVIAQILAIGGPDPDYDTLTPEQAREAMNLRVAPLLTAAPPFADVTELSCPGLGGPIALRLLRPDTPGPHPVVLFLHGGGWVVCDLDTHQPLAAALARGSGAAVLMVDYRLAPEHPFPAAIDDCSAALDWLRAEGGAHGLDTSRIVVAGDSAGGNLAAVLARRARDGGDPPLAGQYLIYPVIDLPDPQQYHSYSDNDRYGLSTAAMAWYWSNYAGTAAPGPDAIPMLATDLTGLAPALVQTAQYDVLRDEGEAYAVRLAAAGVPVSVARHPGMIHGFLSLADMVPGAAAALVQGCTWLRTRLA</sequence>
<comment type="caution">
    <text evidence="5">The sequence shown here is derived from an EMBL/GenBank/DDBJ whole genome shotgun (WGS) entry which is preliminary data.</text>
</comment>
<proteinExistence type="inferred from homology"/>
<dbReference type="InterPro" id="IPR013094">
    <property type="entry name" value="AB_hydrolase_3"/>
</dbReference>
<dbReference type="GO" id="GO:0016787">
    <property type="term" value="F:hydrolase activity"/>
    <property type="evidence" value="ECO:0007669"/>
    <property type="project" value="UniProtKB-KW"/>
</dbReference>
<dbReference type="Pfam" id="PF07859">
    <property type="entry name" value="Abhydrolase_3"/>
    <property type="match status" value="1"/>
</dbReference>
<dbReference type="InterPro" id="IPR050300">
    <property type="entry name" value="GDXG_lipolytic_enzyme"/>
</dbReference>
<comment type="similarity">
    <text evidence="1">Belongs to the 'GDXG' lipolytic enzyme family.</text>
</comment>
<evidence type="ECO:0000256" key="2">
    <source>
        <dbReference type="ARBA" id="ARBA00022801"/>
    </source>
</evidence>
<dbReference type="InterPro" id="IPR033140">
    <property type="entry name" value="Lipase_GDXG_put_SER_AS"/>
</dbReference>
<keyword evidence="6" id="KW-1185">Reference proteome</keyword>
<evidence type="ECO:0000256" key="3">
    <source>
        <dbReference type="PROSITE-ProRule" id="PRU10038"/>
    </source>
</evidence>
<dbReference type="Proteomes" id="UP000635071">
    <property type="component" value="Unassembled WGS sequence"/>
</dbReference>
<feature type="active site" evidence="3">
    <location>
        <position position="155"/>
    </location>
</feature>
<dbReference type="InterPro" id="IPR029058">
    <property type="entry name" value="AB_hydrolase_fold"/>
</dbReference>
<dbReference type="AlphaFoldDB" id="A0A916ZT52"/>
<dbReference type="InterPro" id="IPR002168">
    <property type="entry name" value="Lipase_GDXG_HIS_AS"/>
</dbReference>
<name>A0A916ZT52_9SPHN</name>
<evidence type="ECO:0000313" key="6">
    <source>
        <dbReference type="Proteomes" id="UP000635071"/>
    </source>
</evidence>
<keyword evidence="2" id="KW-0378">Hydrolase</keyword>
<dbReference type="EMBL" id="BMJM01000005">
    <property type="protein sequence ID" value="GGE11321.1"/>
    <property type="molecule type" value="Genomic_DNA"/>
</dbReference>
<dbReference type="PROSITE" id="PS01174">
    <property type="entry name" value="LIPASE_GDXG_SER"/>
    <property type="match status" value="1"/>
</dbReference>
<organism evidence="5 6">
    <name type="scientific">Sandarakinorhabdus glacialis</name>
    <dbReference type="NCBI Taxonomy" id="1614636"/>
    <lineage>
        <taxon>Bacteria</taxon>
        <taxon>Pseudomonadati</taxon>
        <taxon>Pseudomonadota</taxon>
        <taxon>Alphaproteobacteria</taxon>
        <taxon>Sphingomonadales</taxon>
        <taxon>Sphingosinicellaceae</taxon>
        <taxon>Sandarakinorhabdus</taxon>
    </lineage>
</organism>
<evidence type="ECO:0000259" key="4">
    <source>
        <dbReference type="Pfam" id="PF07859"/>
    </source>
</evidence>
<evidence type="ECO:0000313" key="5">
    <source>
        <dbReference type="EMBL" id="GGE11321.1"/>
    </source>
</evidence>
<feature type="domain" description="Alpha/beta hydrolase fold-3" evidence="4">
    <location>
        <begin position="77"/>
        <end position="282"/>
    </location>
</feature>
<reference evidence="5" key="1">
    <citation type="journal article" date="2014" name="Int. J. Syst. Evol. Microbiol.">
        <title>Complete genome sequence of Corynebacterium casei LMG S-19264T (=DSM 44701T), isolated from a smear-ripened cheese.</title>
        <authorList>
            <consortium name="US DOE Joint Genome Institute (JGI-PGF)"/>
            <person name="Walter F."/>
            <person name="Albersmeier A."/>
            <person name="Kalinowski J."/>
            <person name="Ruckert C."/>
        </authorList>
    </citation>
    <scope>NUCLEOTIDE SEQUENCE</scope>
    <source>
        <strain evidence="5">CGMCC 1.15519</strain>
    </source>
</reference>